<dbReference type="PANTHER" id="PTHR11757:SF19">
    <property type="entry name" value="PROLYL ENDOPEPTIDASE-LIKE"/>
    <property type="match status" value="1"/>
</dbReference>
<dbReference type="InterPro" id="IPR002470">
    <property type="entry name" value="Peptidase_S9A"/>
</dbReference>
<dbReference type="EMBL" id="JOPB01000003">
    <property type="protein sequence ID" value="OUI78998.1"/>
    <property type="molecule type" value="Genomic_DNA"/>
</dbReference>
<dbReference type="AlphaFoldDB" id="A0A251ZWF0"/>
<gene>
    <name evidence="7" type="ORF">HK18_06350</name>
</gene>
<evidence type="ECO:0000256" key="1">
    <source>
        <dbReference type="ARBA" id="ARBA00005228"/>
    </source>
</evidence>
<evidence type="ECO:0000313" key="7">
    <source>
        <dbReference type="EMBL" id="OUI78998.1"/>
    </source>
</evidence>
<comment type="similarity">
    <text evidence="1">Belongs to the peptidase S9A family.</text>
</comment>
<keyword evidence="4" id="KW-0720">Serine protease</keyword>
<dbReference type="PRINTS" id="PR00862">
    <property type="entry name" value="PROLIGOPTASE"/>
</dbReference>
<dbReference type="RefSeq" id="WP_086632052.1">
    <property type="nucleotide sequence ID" value="NZ_JOPB01000003.1"/>
</dbReference>
<accession>A0A251ZWF0</accession>
<dbReference type="Pfam" id="PF00326">
    <property type="entry name" value="Peptidase_S9"/>
    <property type="match status" value="1"/>
</dbReference>
<evidence type="ECO:0000256" key="2">
    <source>
        <dbReference type="ARBA" id="ARBA00022670"/>
    </source>
</evidence>
<feature type="domain" description="Peptidase S9A N-terminal" evidence="6">
    <location>
        <begin position="14"/>
        <end position="420"/>
    </location>
</feature>
<dbReference type="Gene3D" id="2.130.10.120">
    <property type="entry name" value="Prolyl oligopeptidase, N-terminal domain"/>
    <property type="match status" value="1"/>
</dbReference>
<comment type="caution">
    <text evidence="7">The sequence shown here is derived from an EMBL/GenBank/DDBJ whole genome shotgun (WGS) entry which is preliminary data.</text>
</comment>
<keyword evidence="2" id="KW-0645">Protease</keyword>
<organism evidence="7 8">
    <name type="scientific">Commensalibacter intestini</name>
    <dbReference type="NCBI Taxonomy" id="479936"/>
    <lineage>
        <taxon>Bacteria</taxon>
        <taxon>Pseudomonadati</taxon>
        <taxon>Pseudomonadota</taxon>
        <taxon>Alphaproteobacteria</taxon>
        <taxon>Acetobacterales</taxon>
        <taxon>Acetobacteraceae</taxon>
    </lineage>
</organism>
<dbReference type="GO" id="GO:0006508">
    <property type="term" value="P:proteolysis"/>
    <property type="evidence" value="ECO:0007669"/>
    <property type="project" value="UniProtKB-KW"/>
</dbReference>
<dbReference type="Proteomes" id="UP000194946">
    <property type="component" value="Unassembled WGS sequence"/>
</dbReference>
<sequence length="704" mass="81511">MKPLSPPVASKQITHIEQLGYQRTDAYAWIKDEHWQEVLQNPKSLRKDIETYLIAENAYTESYLEPTKALQEDLFQSMKNRLVDKDSSPELEDGDWIYLSRYKSGNEYKTYYRKSIQDPTEQIILDPNIEAKKSKYYKVGYIEHSPTHQYLAYAEDTQGSEIWDIRIKDLYTGNLLPQIIPNCAGQFTFSPCSHYLFWIYRDNHGRPTQTFRHELSSGTDTLIYEEKDPGFFLSIERSLSNKWIFITANDHDTNETWLLSNKAPTASPICVMKRQVGIQYELTDWQDNFIIKTNINHADNFKLMRMALPDPQKFSEASLSSENWQEWVQHDPQTYIMEVIAYQDHLVRLERYNVNTRLVITNKNGKDTLLTGEEEAFVLSLDETLTDQSEWLRYSYQSPTTPRHWYHYNMITGERKTLKIQEIPSGHHPEEYQTKRLWATAKDGEQIPITITYRKDTILNGKTPILFYGYGSYGYAIDPIFSNNALNYLDQGWIYAIAHVRGGSEKGWNWFLQGRKFNKINSFTDFICCAEHLIEQNYTKAGLIVADGRSAGGMIMGYIANERPDLFAAIVAVVPFVDVLNTMSDTSLPLTPPEWPEWGNPIEDKEAYQYIASYSPYDNIKKQEYPAVLAIGGLTDPRVTYWEPAKWIAKLREYNLSNAPLLLKINMDTGHGGTAGRYDSLKEAAFIQAFALFIIRTKYSTSIF</sequence>
<dbReference type="PANTHER" id="PTHR11757">
    <property type="entry name" value="PROTEASE FAMILY S9A OLIGOPEPTIDASE"/>
    <property type="match status" value="1"/>
</dbReference>
<evidence type="ECO:0000313" key="8">
    <source>
        <dbReference type="Proteomes" id="UP000194946"/>
    </source>
</evidence>
<dbReference type="Pfam" id="PF02897">
    <property type="entry name" value="Peptidase_S9_N"/>
    <property type="match status" value="1"/>
</dbReference>
<feature type="domain" description="Peptidase S9 prolyl oligopeptidase catalytic" evidence="5">
    <location>
        <begin position="481"/>
        <end position="691"/>
    </location>
</feature>
<keyword evidence="3" id="KW-0378">Hydrolase</keyword>
<name>A0A251ZWF0_9PROT</name>
<proteinExistence type="inferred from homology"/>
<protein>
    <submittedName>
        <fullName evidence="7">Peptidase S9</fullName>
    </submittedName>
</protein>
<evidence type="ECO:0000259" key="6">
    <source>
        <dbReference type="Pfam" id="PF02897"/>
    </source>
</evidence>
<dbReference type="SUPFAM" id="SSF50993">
    <property type="entry name" value="Peptidase/esterase 'gauge' domain"/>
    <property type="match status" value="1"/>
</dbReference>
<dbReference type="SUPFAM" id="SSF53474">
    <property type="entry name" value="alpha/beta-Hydrolases"/>
    <property type="match status" value="1"/>
</dbReference>
<dbReference type="InterPro" id="IPR029058">
    <property type="entry name" value="AB_hydrolase_fold"/>
</dbReference>
<dbReference type="Gene3D" id="3.40.50.1820">
    <property type="entry name" value="alpha/beta hydrolase"/>
    <property type="match status" value="1"/>
</dbReference>
<dbReference type="InterPro" id="IPR001375">
    <property type="entry name" value="Peptidase_S9_cat"/>
</dbReference>
<dbReference type="GO" id="GO:0004252">
    <property type="term" value="F:serine-type endopeptidase activity"/>
    <property type="evidence" value="ECO:0007669"/>
    <property type="project" value="InterPro"/>
</dbReference>
<evidence type="ECO:0000256" key="3">
    <source>
        <dbReference type="ARBA" id="ARBA00022801"/>
    </source>
</evidence>
<evidence type="ECO:0000256" key="4">
    <source>
        <dbReference type="ARBA" id="ARBA00022825"/>
    </source>
</evidence>
<reference evidence="8" key="1">
    <citation type="submission" date="2014-06" db="EMBL/GenBank/DDBJ databases">
        <authorList>
            <person name="Winans N.J."/>
            <person name="Newell P.D."/>
            <person name="Douglas A.E."/>
        </authorList>
    </citation>
    <scope>NUCLEOTIDE SEQUENCE [LARGE SCALE GENOMIC DNA]</scope>
    <source>
        <strain evidence="8">DmL_052</strain>
    </source>
</reference>
<evidence type="ECO:0000259" key="5">
    <source>
        <dbReference type="Pfam" id="PF00326"/>
    </source>
</evidence>
<keyword evidence="8" id="KW-1185">Reference proteome</keyword>
<dbReference type="InterPro" id="IPR051543">
    <property type="entry name" value="Serine_Peptidase_S9A"/>
</dbReference>
<dbReference type="InterPro" id="IPR023302">
    <property type="entry name" value="Pept_S9A_N"/>
</dbReference>